<organism evidence="1 2">
    <name type="scientific">Fistulifera solaris</name>
    <name type="common">Oleaginous diatom</name>
    <dbReference type="NCBI Taxonomy" id="1519565"/>
    <lineage>
        <taxon>Eukaryota</taxon>
        <taxon>Sar</taxon>
        <taxon>Stramenopiles</taxon>
        <taxon>Ochrophyta</taxon>
        <taxon>Bacillariophyta</taxon>
        <taxon>Bacillariophyceae</taxon>
        <taxon>Bacillariophycidae</taxon>
        <taxon>Naviculales</taxon>
        <taxon>Naviculaceae</taxon>
        <taxon>Fistulifera</taxon>
    </lineage>
</organism>
<evidence type="ECO:0000313" key="2">
    <source>
        <dbReference type="Proteomes" id="UP000198406"/>
    </source>
</evidence>
<name>A0A1Z5JUX7_FISSO</name>
<comment type="caution">
    <text evidence="1">The sequence shown here is derived from an EMBL/GenBank/DDBJ whole genome shotgun (WGS) entry which is preliminary data.</text>
</comment>
<proteinExistence type="predicted"/>
<sequence length="270" mass="29873">MESTVAYQQIISCNNEGVRFMLQADDSQRAVNCFKAGITLIRSKLSAEDQPSDPHYREVVTDTVLRGKIVASIPFAEHSSAVHESDAIEAKTPTHDFSSDMNMTKPSPALSKDKNDDFVSFFARALVISDTAIAEICEMDDPCSLLSAVILFNIALSHHRAGLQSATQSFRLSKALSLYGVVTNILERSQDQTISTKFGLLIYLASCNNMAHIYSEMCAFQELRISWRNLFDVCVAYHQIIDFALDPEEQDVFLLNAFLFSDGANIAPAA</sequence>
<evidence type="ECO:0000313" key="1">
    <source>
        <dbReference type="EMBL" id="GAX17844.1"/>
    </source>
</evidence>
<dbReference type="AlphaFoldDB" id="A0A1Z5JUX7"/>
<dbReference type="InParanoid" id="A0A1Z5JUX7"/>
<gene>
    <name evidence="1" type="ORF">FisN_18Hu045</name>
</gene>
<protein>
    <submittedName>
        <fullName evidence="1">Uncharacterized protein</fullName>
    </submittedName>
</protein>
<dbReference type="EMBL" id="BDSP01000123">
    <property type="protein sequence ID" value="GAX17844.1"/>
    <property type="molecule type" value="Genomic_DNA"/>
</dbReference>
<keyword evidence="2" id="KW-1185">Reference proteome</keyword>
<dbReference type="Proteomes" id="UP000198406">
    <property type="component" value="Unassembled WGS sequence"/>
</dbReference>
<reference evidence="1 2" key="1">
    <citation type="journal article" date="2015" name="Plant Cell">
        <title>Oil accumulation by the oleaginous diatom Fistulifera solaris as revealed by the genome and transcriptome.</title>
        <authorList>
            <person name="Tanaka T."/>
            <person name="Maeda Y."/>
            <person name="Veluchamy A."/>
            <person name="Tanaka M."/>
            <person name="Abida H."/>
            <person name="Marechal E."/>
            <person name="Bowler C."/>
            <person name="Muto M."/>
            <person name="Sunaga Y."/>
            <person name="Tanaka M."/>
            <person name="Yoshino T."/>
            <person name="Taniguchi T."/>
            <person name="Fukuda Y."/>
            <person name="Nemoto M."/>
            <person name="Matsumoto M."/>
            <person name="Wong P.S."/>
            <person name="Aburatani S."/>
            <person name="Fujibuchi W."/>
        </authorList>
    </citation>
    <scope>NUCLEOTIDE SEQUENCE [LARGE SCALE GENOMIC DNA]</scope>
    <source>
        <strain evidence="1 2">JPCC DA0580</strain>
    </source>
</reference>
<accession>A0A1Z5JUX7</accession>